<evidence type="ECO:0000313" key="2">
    <source>
        <dbReference type="EMBL" id="MEJ6399616.1"/>
    </source>
</evidence>
<feature type="chain" id="PRO_5047064070" evidence="1">
    <location>
        <begin position="19"/>
        <end position="372"/>
    </location>
</feature>
<dbReference type="Gene3D" id="3.10.570.10">
    <property type="entry name" value="sex pheromone staph- cam373 precursor domain"/>
    <property type="match status" value="1"/>
</dbReference>
<evidence type="ECO:0000256" key="1">
    <source>
        <dbReference type="SAM" id="SignalP"/>
    </source>
</evidence>
<sequence length="372" mass="41022">MKRLSVIIAAMASVILLAACGNNNSSSKSNNKTSDTQLTGQADTSYYQSVIKNGHYLTSKSRGVNVQQNGNQYNLKSFENGLMDISKKQFSTSKYVFQEGQYISTSTAENWLGRKTKSNPEGMNPAGSNTKTPLYLQQMDEQDFLTQDGNSLKLSGMTIGLGINSVYYYQKEAYGATYEMKLSDAEVRAQGKRIANQVLAQLRKRKDLKNIPIVIALYKQAPDDSLVGGNFFAYSVNNANASSVSSWKNINAKNYVFPVASGQSGPSNTNDENDFSNFKTQIQNFFPNLSGVTAQAQYMNGSLTGMNINITTQFYSQTEIISFTQYLQSTAEKYLPTGVPIDISVASTTGMQSFLSRGANDRTFSFHIFNSY</sequence>
<keyword evidence="1" id="KW-0732">Signal</keyword>
<comment type="caution">
    <text evidence="2">The sequence shown here is derived from an EMBL/GenBank/DDBJ whole genome shotgun (WGS) entry which is preliminary data.</text>
</comment>
<dbReference type="Proteomes" id="UP001370590">
    <property type="component" value="Unassembled WGS sequence"/>
</dbReference>
<keyword evidence="3" id="KW-1185">Reference proteome</keyword>
<protein>
    <submittedName>
        <fullName evidence="2">CamS family sex pheromone protein</fullName>
    </submittedName>
</protein>
<feature type="signal peptide" evidence="1">
    <location>
        <begin position="1"/>
        <end position="18"/>
    </location>
</feature>
<dbReference type="Pfam" id="PF07537">
    <property type="entry name" value="CamS"/>
    <property type="match status" value="1"/>
</dbReference>
<name>A0ABU8SI82_9LACO</name>
<dbReference type="PIRSF" id="PIRSF012509">
    <property type="entry name" value="CamS"/>
    <property type="match status" value="1"/>
</dbReference>
<evidence type="ECO:0000313" key="3">
    <source>
        <dbReference type="Proteomes" id="UP001370590"/>
    </source>
</evidence>
<dbReference type="PROSITE" id="PS51257">
    <property type="entry name" value="PROKAR_LIPOPROTEIN"/>
    <property type="match status" value="1"/>
</dbReference>
<dbReference type="InterPro" id="IPR011426">
    <property type="entry name" value="CamS"/>
</dbReference>
<dbReference type="CDD" id="cd13440">
    <property type="entry name" value="CamS_repeat_2"/>
    <property type="match status" value="1"/>
</dbReference>
<organism evidence="2 3">
    <name type="scientific">Nicoliella lavandulae</name>
    <dbReference type="NCBI Taxonomy" id="3082954"/>
    <lineage>
        <taxon>Bacteria</taxon>
        <taxon>Bacillati</taxon>
        <taxon>Bacillota</taxon>
        <taxon>Bacilli</taxon>
        <taxon>Lactobacillales</taxon>
        <taxon>Lactobacillaceae</taxon>
        <taxon>Nicoliella</taxon>
    </lineage>
</organism>
<proteinExistence type="predicted"/>
<dbReference type="EMBL" id="JAWMWH010000001">
    <property type="protein sequence ID" value="MEJ6399616.1"/>
    <property type="molecule type" value="Genomic_DNA"/>
</dbReference>
<dbReference type="CDD" id="cd13441">
    <property type="entry name" value="CamS_repeat_1"/>
    <property type="match status" value="1"/>
</dbReference>
<reference evidence="2 3" key="1">
    <citation type="submission" date="2023-10" db="EMBL/GenBank/DDBJ databases">
        <title>Nicoliella lavandulae sp. nov. isolated from Lavandula angustifolia flowers.</title>
        <authorList>
            <person name="Alcantara C."/>
            <person name="Zuniga M."/>
            <person name="Landete J.M."/>
            <person name="Monedero V."/>
        </authorList>
    </citation>
    <scope>NUCLEOTIDE SEQUENCE [LARGE SCALE GENOMIC DNA]</scope>
    <source>
        <strain evidence="2 3">Es01</strain>
    </source>
</reference>
<accession>A0ABU8SI82</accession>
<gene>
    <name evidence="2" type="ORF">R4146_00205</name>
</gene>